<dbReference type="InterPro" id="IPR011050">
    <property type="entry name" value="Pectin_lyase_fold/virulence"/>
</dbReference>
<keyword evidence="4" id="KW-0812">Transmembrane</keyword>
<evidence type="ECO:0000256" key="6">
    <source>
        <dbReference type="ARBA" id="ARBA00022737"/>
    </source>
</evidence>
<dbReference type="InterPro" id="IPR013783">
    <property type="entry name" value="Ig-like_fold"/>
</dbReference>
<dbReference type="SMART" id="SM01225">
    <property type="entry name" value="G8"/>
    <property type="match status" value="2"/>
</dbReference>
<organism evidence="18 19">
    <name type="scientific">Canis lupus dingo</name>
    <name type="common">dingo</name>
    <dbReference type="NCBI Taxonomy" id="286419"/>
    <lineage>
        <taxon>Eukaryota</taxon>
        <taxon>Metazoa</taxon>
        <taxon>Chordata</taxon>
        <taxon>Craniata</taxon>
        <taxon>Vertebrata</taxon>
        <taxon>Euteleostomi</taxon>
        <taxon>Mammalia</taxon>
        <taxon>Eutheria</taxon>
        <taxon>Laurasiatheria</taxon>
        <taxon>Carnivora</taxon>
        <taxon>Caniformia</taxon>
        <taxon>Canidae</taxon>
        <taxon>Canis</taxon>
    </lineage>
</organism>
<reference evidence="18" key="1">
    <citation type="submission" date="2025-08" db="UniProtKB">
        <authorList>
            <consortium name="Ensembl"/>
        </authorList>
    </citation>
    <scope>IDENTIFICATION</scope>
</reference>
<evidence type="ECO:0000256" key="10">
    <source>
        <dbReference type="ARBA" id="ARBA00023273"/>
    </source>
</evidence>
<dbReference type="FunFam" id="2.60.40.10:FF:001220">
    <property type="entry name" value="PKHD1 like 1"/>
    <property type="match status" value="1"/>
</dbReference>
<dbReference type="Pfam" id="PF01833">
    <property type="entry name" value="TIG"/>
    <property type="match status" value="14"/>
</dbReference>
<comment type="function">
    <text evidence="11">Component of hair-cell stereocilia coat. Required for normal hearing.</text>
</comment>
<dbReference type="GO" id="GO:0032426">
    <property type="term" value="C:stereocilium tip"/>
    <property type="evidence" value="ECO:0007669"/>
    <property type="project" value="Ensembl"/>
</dbReference>
<dbReference type="PROSITE" id="PS51484">
    <property type="entry name" value="G8"/>
    <property type="match status" value="2"/>
</dbReference>
<dbReference type="FunFam" id="2.60.40.420:FF:000065">
    <property type="entry name" value="Fibrocystin-L"/>
    <property type="match status" value="1"/>
</dbReference>
<evidence type="ECO:0000256" key="11">
    <source>
        <dbReference type="ARBA" id="ARBA00057100"/>
    </source>
</evidence>
<dbReference type="SUPFAM" id="SSF56988">
    <property type="entry name" value="Anthrax protective antigen"/>
    <property type="match status" value="1"/>
</dbReference>
<gene>
    <name evidence="18" type="primary">PKHD1L1</name>
</gene>
<keyword evidence="5 15" id="KW-0732">Signal</keyword>
<dbReference type="InterPro" id="IPR012334">
    <property type="entry name" value="Pectin_lyas_fold"/>
</dbReference>
<keyword evidence="9" id="KW-0325">Glycoprotein</keyword>
<evidence type="ECO:0000256" key="13">
    <source>
        <dbReference type="ARBA" id="ARBA00078528"/>
    </source>
</evidence>
<evidence type="ECO:0000256" key="12">
    <source>
        <dbReference type="ARBA" id="ARBA00073942"/>
    </source>
</evidence>
<evidence type="ECO:0000256" key="14">
    <source>
        <dbReference type="SAM" id="MobiDB-lite"/>
    </source>
</evidence>
<feature type="domain" description="PA14" evidence="17">
    <location>
        <begin position="341"/>
        <end position="498"/>
    </location>
</feature>
<dbReference type="PANTHER" id="PTHR46769">
    <property type="entry name" value="POLYCYSTIC KIDNEY AND HEPATIC DISEASE 1 (AUTOSOMAL RECESSIVE)-LIKE 1"/>
    <property type="match status" value="1"/>
</dbReference>
<dbReference type="GO" id="GO:0120234">
    <property type="term" value="C:stereocilium coat"/>
    <property type="evidence" value="ECO:0007669"/>
    <property type="project" value="Ensembl"/>
</dbReference>
<feature type="domain" description="G8" evidence="16">
    <location>
        <begin position="2187"/>
        <end position="2307"/>
    </location>
</feature>
<keyword evidence="7" id="KW-1133">Transmembrane helix</keyword>
<dbReference type="Pfam" id="PF10162">
    <property type="entry name" value="G8"/>
    <property type="match status" value="2"/>
</dbReference>
<dbReference type="SMART" id="SM00758">
    <property type="entry name" value="PA14"/>
    <property type="match status" value="1"/>
</dbReference>
<keyword evidence="10" id="KW-0966">Cell projection</keyword>
<feature type="domain" description="G8" evidence="16">
    <location>
        <begin position="3039"/>
        <end position="3177"/>
    </location>
</feature>
<dbReference type="InterPro" id="IPR014756">
    <property type="entry name" value="Ig_E-set"/>
</dbReference>
<dbReference type="SUPFAM" id="SSF81296">
    <property type="entry name" value="E set domains"/>
    <property type="match status" value="14"/>
</dbReference>
<evidence type="ECO:0000256" key="15">
    <source>
        <dbReference type="SAM" id="SignalP"/>
    </source>
</evidence>
<dbReference type="GeneTree" id="ENSGT00940000157594"/>
<dbReference type="SUPFAM" id="SSF51126">
    <property type="entry name" value="Pectin lyase-like"/>
    <property type="match status" value="2"/>
</dbReference>
<dbReference type="FunFam" id="2.160.20.10:FF:000031">
    <property type="entry name" value="PKHD1 like 1"/>
    <property type="match status" value="1"/>
</dbReference>
<dbReference type="FunFam" id="2.60.40.10:FF:001195">
    <property type="entry name" value="PKHD1 like 1"/>
    <property type="match status" value="1"/>
</dbReference>
<evidence type="ECO:0000313" key="19">
    <source>
        <dbReference type="Proteomes" id="UP000694391"/>
    </source>
</evidence>
<reference evidence="18" key="2">
    <citation type="submission" date="2025-09" db="UniProtKB">
        <authorList>
            <consortium name="Ensembl"/>
        </authorList>
    </citation>
    <scope>IDENTIFICATION</scope>
</reference>
<proteinExistence type="predicted"/>
<evidence type="ECO:0000256" key="7">
    <source>
        <dbReference type="ARBA" id="ARBA00022989"/>
    </source>
</evidence>
<evidence type="ECO:0000256" key="3">
    <source>
        <dbReference type="ARBA" id="ARBA00022475"/>
    </source>
</evidence>
<dbReference type="CDD" id="cd00603">
    <property type="entry name" value="IPT_PCSR"/>
    <property type="match status" value="12"/>
</dbReference>
<evidence type="ECO:0000256" key="5">
    <source>
        <dbReference type="ARBA" id="ARBA00022729"/>
    </source>
</evidence>
<protein>
    <recommendedName>
        <fullName evidence="12">Fibrocystin-L</fullName>
    </recommendedName>
    <alternativeName>
        <fullName evidence="13">Polycystic kidney and hepatic disease 1-like protein 1</fullName>
    </alternativeName>
</protein>
<dbReference type="Gene3D" id="2.60.40.420">
    <property type="entry name" value="Cupredoxins - blue copper proteins"/>
    <property type="match status" value="1"/>
</dbReference>
<dbReference type="FunFam" id="2.60.40.10:FF:000616">
    <property type="entry name" value="PKHD1 like 1"/>
    <property type="match status" value="2"/>
</dbReference>
<dbReference type="PANTHER" id="PTHR46769:SF3">
    <property type="entry name" value="FIBROCYSTIN-L"/>
    <property type="match status" value="1"/>
</dbReference>
<accession>A0A8C0QUP0</accession>
<dbReference type="PROSITE" id="PS51820">
    <property type="entry name" value="PA14"/>
    <property type="match status" value="1"/>
</dbReference>
<name>A0A8C0QUP0_CANLU</name>
<dbReference type="InterPro" id="IPR011658">
    <property type="entry name" value="PA14_dom"/>
</dbReference>
<dbReference type="FunFam" id="2.60.40.10:FF:000857">
    <property type="entry name" value="PKHD1 like 1"/>
    <property type="match status" value="1"/>
</dbReference>
<keyword evidence="6" id="KW-0677">Repeat</keyword>
<dbReference type="SMART" id="SM00429">
    <property type="entry name" value="IPT"/>
    <property type="match status" value="11"/>
</dbReference>
<dbReference type="InterPro" id="IPR006626">
    <property type="entry name" value="PbH1"/>
</dbReference>
<dbReference type="FunFam" id="2.60.40.10:FF:001057">
    <property type="entry name" value="PKHD1 like 1"/>
    <property type="match status" value="1"/>
</dbReference>
<dbReference type="FunFam" id="2.60.40.10:FF:001316">
    <property type="entry name" value="PKHD1 like 1"/>
    <property type="match status" value="1"/>
</dbReference>
<dbReference type="GO" id="GO:0007605">
    <property type="term" value="P:sensory perception of sound"/>
    <property type="evidence" value="ECO:0007669"/>
    <property type="project" value="Ensembl"/>
</dbReference>
<evidence type="ECO:0000259" key="17">
    <source>
        <dbReference type="PROSITE" id="PS51820"/>
    </source>
</evidence>
<dbReference type="InterPro" id="IPR008972">
    <property type="entry name" value="Cupredoxin"/>
</dbReference>
<evidence type="ECO:0000259" key="16">
    <source>
        <dbReference type="PROSITE" id="PS51484"/>
    </source>
</evidence>
<dbReference type="Gene3D" id="2.160.20.10">
    <property type="entry name" value="Single-stranded right-handed beta-helix, Pectin lyase-like"/>
    <property type="match status" value="1"/>
</dbReference>
<dbReference type="Pfam" id="PF24606">
    <property type="entry name" value="CEMIP_beta-hel"/>
    <property type="match status" value="2"/>
</dbReference>
<feature type="signal peptide" evidence="15">
    <location>
        <begin position="1"/>
        <end position="26"/>
    </location>
</feature>
<feature type="chain" id="PRO_5034388038" description="Fibrocystin-L" evidence="15">
    <location>
        <begin position="27"/>
        <end position="4270"/>
    </location>
</feature>
<dbReference type="InterPro" id="IPR052387">
    <property type="entry name" value="Fibrocystin"/>
</dbReference>
<dbReference type="Pfam" id="PF07691">
    <property type="entry name" value="PA14"/>
    <property type="match status" value="1"/>
</dbReference>
<feature type="region of interest" description="Disordered" evidence="14">
    <location>
        <begin position="4196"/>
        <end position="4218"/>
    </location>
</feature>
<keyword evidence="19" id="KW-1185">Reference proteome</keyword>
<comment type="subcellular location">
    <subcellularLocation>
        <location evidence="2">Cell projection</location>
        <location evidence="2">Stereocilium membrane</location>
    </subcellularLocation>
    <subcellularLocation>
        <location evidence="1">Membrane</location>
        <topology evidence="1">Single-pass membrane protein</topology>
    </subcellularLocation>
</comment>
<evidence type="ECO:0000256" key="2">
    <source>
        <dbReference type="ARBA" id="ARBA00004289"/>
    </source>
</evidence>
<dbReference type="Gene3D" id="2.60.40.10">
    <property type="entry name" value="Immunoglobulins"/>
    <property type="match status" value="13"/>
</dbReference>
<evidence type="ECO:0000256" key="4">
    <source>
        <dbReference type="ARBA" id="ARBA00022692"/>
    </source>
</evidence>
<dbReference type="InterPro" id="IPR037524">
    <property type="entry name" value="PA14/GLEYA"/>
</dbReference>
<dbReference type="FunFam" id="2.60.40.10:FF:001567">
    <property type="entry name" value="PKHD1 like 1"/>
    <property type="match status" value="1"/>
</dbReference>
<dbReference type="InterPro" id="IPR019316">
    <property type="entry name" value="G8_domain"/>
</dbReference>
<keyword evidence="8" id="KW-0472">Membrane</keyword>
<dbReference type="GO" id="GO:0060171">
    <property type="term" value="C:stereocilium membrane"/>
    <property type="evidence" value="ECO:0007669"/>
    <property type="project" value="UniProtKB-SubCell"/>
</dbReference>
<keyword evidence="3" id="KW-1003">Cell membrane</keyword>
<evidence type="ECO:0000256" key="9">
    <source>
        <dbReference type="ARBA" id="ARBA00023180"/>
    </source>
</evidence>
<dbReference type="FunFam" id="2.60.40.10:FF:001162">
    <property type="entry name" value="PKHD1 like 1"/>
    <property type="match status" value="1"/>
</dbReference>
<dbReference type="FunFam" id="2.60.40.10:FF:001552">
    <property type="entry name" value="PKHD1 like 1"/>
    <property type="match status" value="1"/>
</dbReference>
<evidence type="ECO:0000256" key="8">
    <source>
        <dbReference type="ARBA" id="ARBA00023136"/>
    </source>
</evidence>
<dbReference type="SUPFAM" id="SSF49503">
    <property type="entry name" value="Cupredoxins"/>
    <property type="match status" value="1"/>
</dbReference>
<dbReference type="InterPro" id="IPR002909">
    <property type="entry name" value="IPT_dom"/>
</dbReference>
<evidence type="ECO:0000256" key="1">
    <source>
        <dbReference type="ARBA" id="ARBA00004167"/>
    </source>
</evidence>
<dbReference type="FunFam" id="2.60.40.10:FF:001165">
    <property type="entry name" value="PKHD1 like 1"/>
    <property type="match status" value="1"/>
</dbReference>
<dbReference type="FunFam" id="2.60.40.10:FF:001332">
    <property type="entry name" value="PKHD1 like 1"/>
    <property type="match status" value="1"/>
</dbReference>
<dbReference type="SMART" id="SM00710">
    <property type="entry name" value="PbH1"/>
    <property type="match status" value="12"/>
</dbReference>
<dbReference type="Proteomes" id="UP000694391">
    <property type="component" value="Unplaced"/>
</dbReference>
<evidence type="ECO:0000313" key="18">
    <source>
        <dbReference type="Ensembl" id="ENSCAFP00020004484.1"/>
    </source>
</evidence>
<dbReference type="Ensembl" id="ENSCAFT00020005186.1">
    <property type="protein sequence ID" value="ENSCAFP00020004484.1"/>
    <property type="gene ID" value="ENSCAFG00020003456.1"/>
</dbReference>
<dbReference type="InterPro" id="IPR055401">
    <property type="entry name" value="CEMIP_beta-hel_dom"/>
</dbReference>
<dbReference type="FunFam" id="2.60.40.10:FF:001292">
    <property type="entry name" value="PKHD1 like 1"/>
    <property type="match status" value="1"/>
</dbReference>
<dbReference type="FunFam" id="2.60.40.10:FF:001202">
    <property type="entry name" value="PKHD1 like 1"/>
    <property type="match status" value="1"/>
</dbReference>
<sequence>MGHLWLLGTWGLWGLLLCAADPRADGSKIIPKVTEIIPKYGSINGATRLTIKGEGFAQANQFNYGVDNAELGNSVQLVSSFRSISCDVEKDSSHSTQITCYTRAMPEDSYTVRVSVDGVPITESNTCRGRINSWECTFNAKSFRTPMIKSITPLSGTPGTLITIQGRIFTDVYGSNTALSSNGKNVRILRVYIGGMPCELLIPQSDNLYGLKLDHPNGDMGSMICKTTGTYIGKCSSPFFIILRDPDSISLSFPQKMAYFVSSLNKISMFQTYAEVTMISPSRGSTQGGTLLTISGRFFDQTDFPVRVLIGGQTCDILNVTENSIFCKTPPKPEVLRTVYPGGRGLKLEIWNNSRPVHLEEILEYNEKTPGYMGAIWVDSASYIWPMEQDTFTARFSGFLVAPDSDVYRFYIKGDDRYAIYFSQTGHPKDKVRIAYHSSNANNYFSSPTQRSDDIHLQKGKEYYIEILLQEYRLSAFVDVGLYQYRNVYTEQQTEDAVNEEQVIRSQSTIVQEVQLITLENWETSSATNEVQKITVTSPCVEANSCSRYQYRLTYNMEKTVLLPGDASDFILESALNDLWSIKPDTVQVIRTQNPQSYVYLVTFISTRGDFDLLGYEVFEGNNVTLDITEQIKGKPSLETFTLHWDGVTSKPLTPWSSEAEFQAAVEEMVTTKCPLQIANFEEGFVVKYFRDYETDFNLEHNNRGQKTAETDAYCGRYSLKNPAVLFDSADVKPNRLPYGDILLFPYNQLCLAYKGFLANYIALKFQYQDRSKITRSNDMQFTYDFTNGNTWTYTCIDLLDLIQTKYTGSNFSLRRIGLQKASESQSFYVDTVYIGQASTLSAWDEMPKRRLPALANKGIFLKHFQVNHTKINGSSVTNQYSITMTSYNCSYNIPMMAVSFGQIITNETENESVYRGNNWPGKSKIRIQRIQAASPPLSGSFDIQAYGHILKGLPATVSATELQFALQSVEKVGRVSVTREGTCAGYSWNIKWRSSCGKQDLLQINDSHVIGEKANMTVMKIKEGGLFRQRILGDLLRTPSQQPQVEVYVNGIPAKCSGDCGFTWDAMATPLVRAISPSQGSYEETTILTILGSGFSPNSAVSVSVGPMGCSLLSVDESEIKCQILNGSAGRFPVAVSVADAGLARNVEGEVFYFIYQNRISHIWPASGSLAGGTLLTLSGFGFNENSKALVGNETCNVIERDLSKITCRTPKRIEGTVDISVITNGFRATAKDAYSYNCLQTPVITDFSPKVRTIQGDVNLTIKGYNFGSETAQNVEVYVGGKPCRIFQWNFTDIRCLLPKLSPGKHDIYVEVRNWGFASTRDKLSASIQYILEVTAMFPQRGSLYGGTEITIIGLGFSTIPTENTVLLGSFHCDVTSSSENVIKCILHSTGSTFRITNTGEDSVHGLGYGWSPSVLNVSVGDTVIWHWQAHPFLRGIGYKVFSVSSPGSVIYDGKGFTNGREKSASGSFSYQFTSPGIHYYSSGYVDEARSIFLQGVINVLPAETRHIPLHLFVGSTEATYAQGPVDLHLGSSVAGCLATEPLCGPNNTRVKNSDRLVFELSSCFSPFINNISPSAGTQNELITITGRGFSNLTCANKVTIGNYPCIVEESSDNSIRCHIDPQNSMNVGIREIVTVTVYNLGTALNTLSSEFDRRFVLLPNINMVLPNAGSTTGMTRVSVRGSGFAASPAGVEVFMGHFPCKVLLVNYTAIECETSPAPQQLVKVDLLIHGVPAQCQGNCSFSYLESITAFVTRVFPNFIKGPVEVLIEGEGFGTILEDIAVFIGNQQFRAMDVNENNVTVLVGPLPAGLHSLGVVVGSKGLALGNLTVSSPAIASVTPTSGSIAGGTTLLITGNGFDPGNTTVTVGYEPCEIISVNSSEVYCCTPAGTAGRVSVKIFVNEVAYPPLSFTYALEDTPLLRELVPNTGPPGTKIQIIGSNFGIDILEISVKIDNTPCNVTMVNDSVLQCIIGDHAGGTFPVMMHRKTKGFAVSTVVFEYALTIQNIHPSQGSFGGGQTMTVTGTGFNPETSIILVCGSECAIDRLKSDCTRLLCKIPHNDGRGPEQTCEVSVVNGKDLSHSTTPFTYTMSLTPLISDIYPKRGSTAGGTRLTITGSGFSENVQDVLITIAEAKCNVEYSNKTYIICMTSAHSPSGWAPVHVNIRSLGMAKLDDPDFLYVDAWSSNFSWGGKSPPEEGSLVVITKGQTVLLDQNTPILKMLLIQGGTLIFDEADIELQAENILITDGGILQIGTEASPFQHRAVITLHGHLRSPELPVYGAKTLAVREGILDLHGLPVSVIWTHLAHTAKAGERTLILQEAVTWKPGDKIVIASTGHRHSQQENEKRTIASVSADGTNILLTNPLNYTHLGTTVTLPDGTLFEARAEVGILTRNILIRGSDHVEWSNKIPACPDGFDTGEFTTQTCFQGKFGEETGSDQFGGCIMFHAPIPSANMVIGRIEYVEIFHAGQAFRLGRYPIHWHLLGDLQFKSYVKGCAIHQTYNRAVTIHNTHHLLVERNIIYDIKGGAFFIEDGIEHGNILQYNLAVFVQQSTSLLNDDVTPAAFWVTNPNNTIRHNAAAGGTHFGFWYRMNNHPDGPSYDRNICQKRVPLGEFFNNTVHSQGWFGLWIFEEYFPMQTGSCTSTVPVPAIFSSLTTWNCEKGAEWVNGGALQFHNFVMVNNFEAGIETKRILAPYVGGWGETNGAVIKNAKIVGHLDELGMGSVFCTRKGLVLPFSEGLTVSSVHFMNFDRPNCVALGVTSITGVCNERCGGWSAKFVDIQYFHTPNKAGFRWEHEVVLVDVDGSLTGHRGHTVIPHSSLLDPSHCSQEAEWSIGFPGAVCDTTVSFHRLAFNKPSPVTLLEKDVVLSDSFGTSIVPFQKKRLTHMSGWMALIPNAKHINWYFKDVDHITNISYTSTFYGFKEEDYVIISHNFTQNPDMFNVIDMRNGSSNPLSWNTSKNGDWHLEANTSTLYYLVSGRNDLQQSQPISGTLDPDVKDVIINFQAYCCILQDCFPVHPPSRKPIPRKRPSIYNLWSNDSFWKSSRENNYTIPHPGANVVIPEGTWVVADTDIPPMESLTIWGVLELEDKHSMRAAESSYRKVVLNATYISLQGGRLIGGWEDNPFKGELQIVLRGNHSTPEWALPEGPNQGSKVLGVFGELDLHGIPRSIYKTKLSETAEAGSKVLSLVDAVDWQEGEEIVITTTSYDFHQTETRSIIKILHDQKILILNDTLSYTHLAERYHVPGTGQSYTLAADVGILSRNIKILGEDYPGWFKESFGARVLVSSFTQDMMTFKGNARISNVEFYHSGQEGFRDNTDPRHAVTFLNLGQIQERGSSYIRGCAFHNGFSPAIGVFGTDGLDIDNNIIHFTVGEGIRIWGDANRVRGNLVVLSVWPGTYQNKKDLSSTLWHAAIEINRGTNTVLQNNVVAGFGRVGYRIDGEPCSSQSNPMEKWFDNEAHGGLYGIYMNQDGLPGCSLIQGFTIWTCWDYGIYFQTTESVHIYNVTLVDNGMAISSMIYMPAAVSHKISSKTVQIKSSLIVGSSPGFNCSDVLTNDDPNIELSAAHRSARPPSGGRSGICWPTFASAHNMAPRKPHAGIMSYNAISGLLEISGSTFVGFKNICAGETNVIFITNPLNEDLQHPIHVKNIQLVDTTEQSKIFIHRPDVSKVNPSDCVDMVCDAKRKSFLRDMDGSFLGDSGSVIPQAEYEWNGNSQFGIGDYRIPKVMLTFPNGSRIPVTEKAPYKGLDCFSLVKYSTCKYIPQWQSYQCFGMEYAMMVIESLDSDTETRRLSPVAIVSNGYVDLINGPQDHGWCAGYTCQRRLSLFHSIVALNKSYEVYFTGTTPQNLRLMLLNVDHKKAVVVGIFFPTLQRLDVYVNNALVCPRNTVWNPQQKHCELNRHLYTEQFLPNLNSTVLGENYFDRIYQMLYLLVKGTTPVEIHTTAVIFVSFQLPAVTEDDFYISHNLVRNLALFLKIPSDKIRVSKIIQGESLRRKRSMGLTVELEIGDPPPQFISNDTAGQMQLSELQKIASSLGQAVILGRTSSIIGFNISSMSITSPIPSTSDSAWIKVTAQPVERFAFPVHHVASVSSLSVITQPVAAPPGQAFSQQPSIKAVDSDGNCVSVGITSLTLKAILKDSNNNQISGLSGNTTIPFSSCWANYTDLTLLRTGKNYKIEFILDDIVRVESATLSLPAQSISSGSGTSGGGGSSDSNSNSKAPTVGTAAQIMIIAIICLMGKVLLSEIFMATVLNLNINPGNLSSTLQSYLSS</sequence>